<proteinExistence type="predicted"/>
<dbReference type="EMBL" id="BAAAFD010000005">
    <property type="protein sequence ID" value="GAA0856720.1"/>
    <property type="molecule type" value="Genomic_DNA"/>
</dbReference>
<protein>
    <recommendedName>
        <fullName evidence="3">SnoaL-like domain-containing protein</fullName>
    </recommendedName>
</protein>
<evidence type="ECO:0000313" key="1">
    <source>
        <dbReference type="EMBL" id="GAA0856720.1"/>
    </source>
</evidence>
<dbReference type="SUPFAM" id="SSF54427">
    <property type="entry name" value="NTF2-like"/>
    <property type="match status" value="1"/>
</dbReference>
<reference evidence="1 2" key="1">
    <citation type="journal article" date="2019" name="Int. J. Syst. Evol. Microbiol.">
        <title>The Global Catalogue of Microorganisms (GCM) 10K type strain sequencing project: providing services to taxonomists for standard genome sequencing and annotation.</title>
        <authorList>
            <consortium name="The Broad Institute Genomics Platform"/>
            <consortium name="The Broad Institute Genome Sequencing Center for Infectious Disease"/>
            <person name="Wu L."/>
            <person name="Ma J."/>
        </authorList>
    </citation>
    <scope>NUCLEOTIDE SEQUENCE [LARGE SCALE GENOMIC DNA]</scope>
    <source>
        <strain evidence="1 2">JCM 15896</strain>
    </source>
</reference>
<dbReference type="RefSeq" id="WP_343859356.1">
    <property type="nucleotide sequence ID" value="NZ_BAAAFD010000005.1"/>
</dbReference>
<dbReference type="InterPro" id="IPR032710">
    <property type="entry name" value="NTF2-like_dom_sf"/>
</dbReference>
<accession>A0ABN1LJ83</accession>
<keyword evidence="2" id="KW-1185">Reference proteome</keyword>
<sequence>MSDRMELFFSKYATALDNGDAEALSDLSVRPMIFVSDETKRICHSHKEVVEVNSNLIAGLGGGGVVKHQPTVTQSMRLSDTVLFVSVRWEFFDTNDAKLFSCICSYTLQIENDDSVKVLVLVVDDEQKIITELMKQAQE</sequence>
<name>A0ABN1LJ83_9ALTE</name>
<organism evidence="1 2">
    <name type="scientific">Aliiglaciecola litoralis</name>
    <dbReference type="NCBI Taxonomy" id="582857"/>
    <lineage>
        <taxon>Bacteria</taxon>
        <taxon>Pseudomonadati</taxon>
        <taxon>Pseudomonadota</taxon>
        <taxon>Gammaproteobacteria</taxon>
        <taxon>Alteromonadales</taxon>
        <taxon>Alteromonadaceae</taxon>
        <taxon>Aliiglaciecola</taxon>
    </lineage>
</organism>
<gene>
    <name evidence="1" type="ORF">GCM10009114_19720</name>
</gene>
<evidence type="ECO:0000313" key="2">
    <source>
        <dbReference type="Proteomes" id="UP001500359"/>
    </source>
</evidence>
<dbReference type="Proteomes" id="UP001500359">
    <property type="component" value="Unassembled WGS sequence"/>
</dbReference>
<comment type="caution">
    <text evidence="1">The sequence shown here is derived from an EMBL/GenBank/DDBJ whole genome shotgun (WGS) entry which is preliminary data.</text>
</comment>
<evidence type="ECO:0008006" key="3">
    <source>
        <dbReference type="Google" id="ProtNLM"/>
    </source>
</evidence>